<feature type="region of interest" description="Disordered" evidence="2">
    <location>
        <begin position="311"/>
        <end position="425"/>
    </location>
</feature>
<feature type="domain" description="Ubiquitin-like" evidence="3">
    <location>
        <begin position="221"/>
        <end position="302"/>
    </location>
</feature>
<organism evidence="4 5">
    <name type="scientific">Imshaugia aleurites</name>
    <dbReference type="NCBI Taxonomy" id="172621"/>
    <lineage>
        <taxon>Eukaryota</taxon>
        <taxon>Fungi</taxon>
        <taxon>Dikarya</taxon>
        <taxon>Ascomycota</taxon>
        <taxon>Pezizomycotina</taxon>
        <taxon>Lecanoromycetes</taxon>
        <taxon>OSLEUM clade</taxon>
        <taxon>Lecanoromycetidae</taxon>
        <taxon>Lecanorales</taxon>
        <taxon>Lecanorineae</taxon>
        <taxon>Parmeliaceae</taxon>
        <taxon>Imshaugia</taxon>
    </lineage>
</organism>
<dbReference type="AlphaFoldDB" id="A0A8H3G6L0"/>
<reference evidence="4" key="1">
    <citation type="submission" date="2021-03" db="EMBL/GenBank/DDBJ databases">
        <authorList>
            <person name="Tagirdzhanova G."/>
        </authorList>
    </citation>
    <scope>NUCLEOTIDE SEQUENCE</scope>
</reference>
<feature type="compositionally biased region" description="Basic and acidic residues" evidence="2">
    <location>
        <begin position="407"/>
        <end position="425"/>
    </location>
</feature>
<feature type="coiled-coil region" evidence="1">
    <location>
        <begin position="449"/>
        <end position="506"/>
    </location>
</feature>
<dbReference type="InterPro" id="IPR054464">
    <property type="entry name" value="ULD_fung"/>
</dbReference>
<dbReference type="OrthoDB" id="3045089at2759"/>
<feature type="compositionally biased region" description="Acidic residues" evidence="2">
    <location>
        <begin position="393"/>
        <end position="406"/>
    </location>
</feature>
<dbReference type="Proteomes" id="UP000664534">
    <property type="component" value="Unassembled WGS sequence"/>
</dbReference>
<evidence type="ECO:0000313" key="5">
    <source>
        <dbReference type="Proteomes" id="UP000664534"/>
    </source>
</evidence>
<feature type="compositionally biased region" description="Acidic residues" evidence="2">
    <location>
        <begin position="314"/>
        <end position="325"/>
    </location>
</feature>
<dbReference type="Pfam" id="PF22893">
    <property type="entry name" value="ULD_2"/>
    <property type="match status" value="1"/>
</dbReference>
<keyword evidence="5" id="KW-1185">Reference proteome</keyword>
<keyword evidence="1" id="KW-0175">Coiled coil</keyword>
<gene>
    <name evidence="4" type="ORF">IMSHALPRED_000530</name>
</gene>
<name>A0A8H3G6L0_9LECA</name>
<evidence type="ECO:0000313" key="4">
    <source>
        <dbReference type="EMBL" id="CAF9937752.1"/>
    </source>
</evidence>
<feature type="compositionally biased region" description="Low complexity" evidence="2">
    <location>
        <begin position="332"/>
        <end position="342"/>
    </location>
</feature>
<evidence type="ECO:0000256" key="1">
    <source>
        <dbReference type="SAM" id="Coils"/>
    </source>
</evidence>
<protein>
    <recommendedName>
        <fullName evidence="3">Ubiquitin-like domain-containing protein</fullName>
    </recommendedName>
</protein>
<proteinExistence type="predicted"/>
<dbReference type="PANTHER" id="PTHR47685:SF1">
    <property type="entry name" value="MAGNESIUM TRANSPORT PROTEIN CORA"/>
    <property type="match status" value="1"/>
</dbReference>
<comment type="caution">
    <text evidence="4">The sequence shown here is derived from an EMBL/GenBank/DDBJ whole genome shotgun (WGS) entry which is preliminary data.</text>
</comment>
<evidence type="ECO:0000256" key="2">
    <source>
        <dbReference type="SAM" id="MobiDB-lite"/>
    </source>
</evidence>
<feature type="compositionally biased region" description="Basic and acidic residues" evidence="2">
    <location>
        <begin position="382"/>
        <end position="392"/>
    </location>
</feature>
<dbReference type="InterPro" id="IPR050829">
    <property type="entry name" value="CorA_MIT"/>
</dbReference>
<accession>A0A8H3G6L0</accession>
<dbReference type="EMBL" id="CAJPDT010000102">
    <property type="protein sequence ID" value="CAF9937752.1"/>
    <property type="molecule type" value="Genomic_DNA"/>
</dbReference>
<sequence length="532" mass="60275">MVDQLWLWVIDGNLIISSFPQRWGNNDQREDRSSYSSEALEILLTKLHKGIRPPYHIKSAYDIALIIVDECCGLFFDTTNKYDETLQFLEFFANSIGAVTHQQTECFERFYANFAHSEKVGSLPPLKRHHSKSAYFQEKGGMSETDSILSESNASIKSVFDIEKETELLREIKDILDELNMLAHVCKQQLEVCSSMKRALKNLVKNASPLSGVSRRSEISPAPIEFKDAVGRKFRFPFDICEKWEDMKYLITEAFHHVADLGPDVADGHYDLVGPQNEIILPSIWEAVVKPGWKISMHMWPLPELFPEERSEDVQAETVTVDEEALAPSPHASAVSSSSVAVGKNAAEEEADEGVDERMGEQTQARWATMLGQDTEGNEKEEEQKAEEKRDEKEDEEEQEEAEEAEEAKGTEETKEEAAKKAAEEKIAAEMAREPKSYILESVQYTEPVQRAEELARTLEGRYKDLKDMEDQASQTYKSLCDLLDLKQKQANVVEARSARRMAEQSAKQADAAAKQGRTVMLFTVVTIIFVR</sequence>
<evidence type="ECO:0000259" key="3">
    <source>
        <dbReference type="Pfam" id="PF22893"/>
    </source>
</evidence>
<dbReference type="PANTHER" id="PTHR47685">
    <property type="entry name" value="MAGNESIUM TRANSPORT PROTEIN CORA"/>
    <property type="match status" value="1"/>
</dbReference>